<feature type="region of interest" description="Disordered" evidence="1">
    <location>
        <begin position="63"/>
        <end position="147"/>
    </location>
</feature>
<proteinExistence type="predicted"/>
<sequence length="147" mass="16963">MPRGKQMDESAKIKALCEMMATCESFRVNPTAMADFFDVESTRTIHRKLDTMVRPYGYELKRGRMRKKKVEKSQAEDEDEEDGEEVNEDKDEEMAASESEEDDDDDDDMSMEEAEEAEEAEEVEDDVQGEEEPVLARKEDGEMDNDE</sequence>
<dbReference type="Proteomes" id="UP000054342">
    <property type="component" value="Unassembled WGS sequence"/>
</dbReference>
<feature type="compositionally biased region" description="Acidic residues" evidence="1">
    <location>
        <begin position="76"/>
        <end position="133"/>
    </location>
</feature>
<dbReference type="OrthoDB" id="4713722at2759"/>
<reference evidence="2 3" key="1">
    <citation type="submission" date="2015-01" db="EMBL/GenBank/DDBJ databases">
        <title>The Genome Sequence of Exophiala xenobiotica CBS118157.</title>
        <authorList>
            <consortium name="The Broad Institute Genomics Platform"/>
            <person name="Cuomo C."/>
            <person name="de Hoog S."/>
            <person name="Gorbushina A."/>
            <person name="Stielow B."/>
            <person name="Teixiera M."/>
            <person name="Abouelleil A."/>
            <person name="Chapman S.B."/>
            <person name="Priest M."/>
            <person name="Young S.K."/>
            <person name="Wortman J."/>
            <person name="Nusbaum C."/>
            <person name="Birren B."/>
        </authorList>
    </citation>
    <scope>NUCLEOTIDE SEQUENCE [LARGE SCALE GENOMIC DNA]</scope>
    <source>
        <strain evidence="2 3">CBS 118157</strain>
    </source>
</reference>
<dbReference type="RefSeq" id="XP_013312120.1">
    <property type="nucleotide sequence ID" value="XM_013456666.1"/>
</dbReference>
<dbReference type="EMBL" id="KN847322">
    <property type="protein sequence ID" value="KIW51536.1"/>
    <property type="molecule type" value="Genomic_DNA"/>
</dbReference>
<keyword evidence="3" id="KW-1185">Reference proteome</keyword>
<organism evidence="2 3">
    <name type="scientific">Exophiala xenobiotica</name>
    <dbReference type="NCBI Taxonomy" id="348802"/>
    <lineage>
        <taxon>Eukaryota</taxon>
        <taxon>Fungi</taxon>
        <taxon>Dikarya</taxon>
        <taxon>Ascomycota</taxon>
        <taxon>Pezizomycotina</taxon>
        <taxon>Eurotiomycetes</taxon>
        <taxon>Chaetothyriomycetidae</taxon>
        <taxon>Chaetothyriales</taxon>
        <taxon>Herpotrichiellaceae</taxon>
        <taxon>Exophiala</taxon>
    </lineage>
</organism>
<dbReference type="GeneID" id="25332154"/>
<evidence type="ECO:0000313" key="3">
    <source>
        <dbReference type="Proteomes" id="UP000054342"/>
    </source>
</evidence>
<protein>
    <submittedName>
        <fullName evidence="2">Uncharacterized protein</fullName>
    </submittedName>
</protein>
<accession>A0A0D2BH65</accession>
<name>A0A0D2BH65_9EURO</name>
<evidence type="ECO:0000313" key="2">
    <source>
        <dbReference type="EMBL" id="KIW51536.1"/>
    </source>
</evidence>
<evidence type="ECO:0000256" key="1">
    <source>
        <dbReference type="SAM" id="MobiDB-lite"/>
    </source>
</evidence>
<dbReference type="HOGENOM" id="CLU_1768077_0_0_1"/>
<gene>
    <name evidence="2" type="ORF">PV05_10246</name>
</gene>
<dbReference type="AlphaFoldDB" id="A0A0D2BH65"/>